<dbReference type="FunFam" id="2.10.25.10:FF:000901">
    <property type="entry name" value="Uncharacterized protein"/>
    <property type="match status" value="7"/>
</dbReference>
<keyword evidence="3 7" id="KW-0245">EGF-like domain</keyword>
<feature type="transmembrane region" description="Helical" evidence="9">
    <location>
        <begin position="91"/>
        <end position="116"/>
    </location>
</feature>
<feature type="disulfide bond" evidence="7">
    <location>
        <begin position="423"/>
        <end position="432"/>
    </location>
</feature>
<evidence type="ECO:0000256" key="3">
    <source>
        <dbReference type="ARBA" id="ARBA00022536"/>
    </source>
</evidence>
<dbReference type="SUPFAM" id="SSF57184">
    <property type="entry name" value="Growth factor receptor domain"/>
    <property type="match status" value="2"/>
</dbReference>
<keyword evidence="9" id="KW-1133">Transmembrane helix</keyword>
<feature type="region of interest" description="Disordered" evidence="8">
    <location>
        <begin position="47"/>
        <end position="70"/>
    </location>
</feature>
<comment type="caution">
    <text evidence="7">Lacks conserved residue(s) required for the propagation of feature annotation.</text>
</comment>
<evidence type="ECO:0000256" key="1">
    <source>
        <dbReference type="ARBA" id="ARBA00004613"/>
    </source>
</evidence>
<keyword evidence="4" id="KW-0677">Repeat</keyword>
<dbReference type="Pfam" id="PF00008">
    <property type="entry name" value="EGF"/>
    <property type="match status" value="1"/>
</dbReference>
<dbReference type="InterPro" id="IPR051145">
    <property type="entry name" value="GAS-SHBG-PROS"/>
</dbReference>
<accession>A0A6P4ZDV8</accession>
<feature type="disulfide bond" evidence="7">
    <location>
        <begin position="312"/>
        <end position="321"/>
    </location>
</feature>
<keyword evidence="6" id="KW-0325">Glycoprotein</keyword>
<dbReference type="Pfam" id="PF25024">
    <property type="entry name" value="EGF_TEN"/>
    <property type="match status" value="1"/>
</dbReference>
<feature type="disulfide bond" evidence="7">
    <location>
        <begin position="386"/>
        <end position="395"/>
    </location>
</feature>
<dbReference type="OrthoDB" id="6130531at2759"/>
<dbReference type="Proteomes" id="UP000515135">
    <property type="component" value="Unplaced"/>
</dbReference>
<feature type="disulfide bond" evidence="7">
    <location>
        <begin position="476"/>
        <end position="486"/>
    </location>
</feature>
<feature type="disulfide bond" evidence="7">
    <location>
        <begin position="254"/>
        <end position="264"/>
    </location>
</feature>
<dbReference type="Pfam" id="PF07645">
    <property type="entry name" value="EGF_CA"/>
    <property type="match status" value="1"/>
</dbReference>
<dbReference type="InterPro" id="IPR001881">
    <property type="entry name" value="EGF-like_Ca-bd_dom"/>
</dbReference>
<dbReference type="PROSITE" id="PS50026">
    <property type="entry name" value="EGF_3"/>
    <property type="match status" value="8"/>
</dbReference>
<dbReference type="AlphaFoldDB" id="A0A6P4ZDV8"/>
<dbReference type="SMART" id="SM00179">
    <property type="entry name" value="EGF_CA"/>
    <property type="match status" value="8"/>
</dbReference>
<gene>
    <name evidence="12" type="primary">LOC109472507</name>
</gene>
<keyword evidence="9" id="KW-0472">Membrane</keyword>
<comment type="subcellular location">
    <subcellularLocation>
        <location evidence="1">Secreted</location>
    </subcellularLocation>
</comment>
<evidence type="ECO:0000256" key="7">
    <source>
        <dbReference type="PROSITE-ProRule" id="PRU00076"/>
    </source>
</evidence>
<feature type="domain" description="EGF-like" evidence="10">
    <location>
        <begin position="250"/>
        <end position="285"/>
    </location>
</feature>
<dbReference type="GO" id="GO:0005509">
    <property type="term" value="F:calcium ion binding"/>
    <property type="evidence" value="ECO:0007669"/>
    <property type="project" value="InterPro"/>
</dbReference>
<evidence type="ECO:0000256" key="4">
    <source>
        <dbReference type="ARBA" id="ARBA00022737"/>
    </source>
</evidence>
<feature type="disulfide bond" evidence="7">
    <location>
        <begin position="460"/>
        <end position="469"/>
    </location>
</feature>
<dbReference type="PROSITE" id="PS01186">
    <property type="entry name" value="EGF_2"/>
    <property type="match status" value="7"/>
</dbReference>
<dbReference type="SMART" id="SM00181">
    <property type="entry name" value="EGF"/>
    <property type="match status" value="8"/>
</dbReference>
<feature type="domain" description="EGF-like" evidence="10">
    <location>
        <begin position="287"/>
        <end position="322"/>
    </location>
</feature>
<feature type="disulfide bond" evidence="7">
    <location>
        <begin position="220"/>
        <end position="230"/>
    </location>
</feature>
<dbReference type="Gene3D" id="2.10.25.10">
    <property type="entry name" value="Laminin"/>
    <property type="match status" value="8"/>
</dbReference>
<feature type="disulfide bond" evidence="7">
    <location>
        <begin position="291"/>
        <end position="301"/>
    </location>
</feature>
<dbReference type="CDD" id="cd00054">
    <property type="entry name" value="EGF_CA"/>
    <property type="match status" value="8"/>
</dbReference>
<protein>
    <submittedName>
        <fullName evidence="12">Fibropellin-1-like</fullName>
    </submittedName>
</protein>
<evidence type="ECO:0000256" key="8">
    <source>
        <dbReference type="SAM" id="MobiDB-lite"/>
    </source>
</evidence>
<feature type="compositionally biased region" description="Polar residues" evidence="8">
    <location>
        <begin position="181"/>
        <end position="200"/>
    </location>
</feature>
<dbReference type="RefSeq" id="XP_019627846.1">
    <property type="nucleotide sequence ID" value="XM_019772287.1"/>
</dbReference>
<dbReference type="KEGG" id="bbel:109472507"/>
<dbReference type="PROSITE" id="PS00010">
    <property type="entry name" value="ASX_HYDROXYL"/>
    <property type="match status" value="7"/>
</dbReference>
<evidence type="ECO:0000256" key="9">
    <source>
        <dbReference type="SAM" id="Phobius"/>
    </source>
</evidence>
<dbReference type="GO" id="GO:0005576">
    <property type="term" value="C:extracellular region"/>
    <property type="evidence" value="ECO:0007669"/>
    <property type="project" value="UniProtKB-SubCell"/>
</dbReference>
<keyword evidence="9" id="KW-0812">Transmembrane</keyword>
<organism evidence="11 12">
    <name type="scientific">Branchiostoma belcheri</name>
    <name type="common">Amphioxus</name>
    <dbReference type="NCBI Taxonomy" id="7741"/>
    <lineage>
        <taxon>Eukaryota</taxon>
        <taxon>Metazoa</taxon>
        <taxon>Chordata</taxon>
        <taxon>Cephalochordata</taxon>
        <taxon>Leptocardii</taxon>
        <taxon>Amphioxiformes</taxon>
        <taxon>Branchiostomatidae</taxon>
        <taxon>Branchiostoma</taxon>
    </lineage>
</organism>
<keyword evidence="5 7" id="KW-1015">Disulfide bond</keyword>
<dbReference type="PANTHER" id="PTHR24040:SF13">
    <property type="entry name" value="FIBROPELLIN-1"/>
    <property type="match status" value="1"/>
</dbReference>
<dbReference type="InterPro" id="IPR018097">
    <property type="entry name" value="EGF_Ca-bd_CS"/>
</dbReference>
<proteinExistence type="predicted"/>
<dbReference type="InterPro" id="IPR000742">
    <property type="entry name" value="EGF"/>
</dbReference>
<evidence type="ECO:0000313" key="11">
    <source>
        <dbReference type="Proteomes" id="UP000515135"/>
    </source>
</evidence>
<dbReference type="InterPro" id="IPR009030">
    <property type="entry name" value="Growth_fac_rcpt_cys_sf"/>
</dbReference>
<dbReference type="InterPro" id="IPR049883">
    <property type="entry name" value="NOTCH1_EGF-like"/>
</dbReference>
<keyword evidence="11" id="KW-1185">Reference proteome</keyword>
<evidence type="ECO:0000313" key="12">
    <source>
        <dbReference type="RefSeq" id="XP_019627846.1"/>
    </source>
</evidence>
<sequence>MQDQTNLESLADAAATIPNAMYVASKGDATPSHKLDMGDHIVMWPEQKDEPYSDPYYKPQETDADENDEEKSLNLKERITDKWNKAKSSKVFWVLLGCGILVIVSVVIAVVLPSFIQPGSKKAQDALKQDSLFGLKPTNSSAWASTIFYKETTSFLVNTKKSATPWMATFMEEQITTDSYSPSFASSLRGESTEPSTKANDSPGIKPMTTPLSTTDINECIRKPCQRGRCVNKDGGYKCTCSPGWTGQNYINECTRNPCKHGTCVNQDGGYKCTCPPGWTGKNCQLDINECIRKPCQHGSCFNKDGGYKCTCSPGWTGQNCQQDINECIRKPCQHGSCFNKDGGYKCTCSPGWTGQNCQQDIDDCNRNPCKHGRCVNNKGGYKCTCSPGWTGQNCQEDINECTRNPCQHGTCVNQDGGYKCTCPPGWTGQNCRQDINECTRNPCKHGTCVNKDGGYKCTCLPGWTGQNCQQDVDECTDKPCQHGTCVNQDGWYECTCSTGWFGQNCQRGEFAEVLKI</sequence>
<dbReference type="SUPFAM" id="SSF57196">
    <property type="entry name" value="EGF/Laminin"/>
    <property type="match status" value="1"/>
</dbReference>
<feature type="disulfide bond" evidence="7">
    <location>
        <begin position="328"/>
        <end position="338"/>
    </location>
</feature>
<feature type="domain" description="EGF-like" evidence="10">
    <location>
        <begin position="398"/>
        <end position="433"/>
    </location>
</feature>
<dbReference type="PANTHER" id="PTHR24040">
    <property type="entry name" value="LAMININ G-LIKE DOMAIN-CONTAINING PROTEIN"/>
    <property type="match status" value="1"/>
</dbReference>
<dbReference type="GeneID" id="109472507"/>
<evidence type="ECO:0000256" key="5">
    <source>
        <dbReference type="ARBA" id="ARBA00023157"/>
    </source>
</evidence>
<feature type="domain" description="EGF-like" evidence="10">
    <location>
        <begin position="472"/>
        <end position="507"/>
    </location>
</feature>
<feature type="domain" description="EGF-like" evidence="10">
    <location>
        <begin position="216"/>
        <end position="248"/>
    </location>
</feature>
<dbReference type="PROSITE" id="PS01187">
    <property type="entry name" value="EGF_CA"/>
    <property type="match status" value="2"/>
</dbReference>
<feature type="disulfide bond" evidence="7">
    <location>
        <begin position="497"/>
        <end position="506"/>
    </location>
</feature>
<dbReference type="InterPro" id="IPR000152">
    <property type="entry name" value="EGF-type_Asp/Asn_hydroxyl_site"/>
</dbReference>
<keyword evidence="2" id="KW-0964">Secreted</keyword>
<feature type="disulfide bond" evidence="7">
    <location>
        <begin position="402"/>
        <end position="412"/>
    </location>
</feature>
<feature type="domain" description="EGF-like" evidence="10">
    <location>
        <begin position="324"/>
        <end position="359"/>
    </location>
</feature>
<feature type="disulfide bond" evidence="7">
    <location>
        <begin position="275"/>
        <end position="284"/>
    </location>
</feature>
<feature type="domain" description="EGF-like" evidence="10">
    <location>
        <begin position="361"/>
        <end position="396"/>
    </location>
</feature>
<feature type="region of interest" description="Disordered" evidence="8">
    <location>
        <begin position="181"/>
        <end position="209"/>
    </location>
</feature>
<dbReference type="PROSITE" id="PS00022">
    <property type="entry name" value="EGF_1"/>
    <property type="match status" value="7"/>
</dbReference>
<name>A0A6P4ZDV8_BRABE</name>
<feature type="domain" description="EGF-like" evidence="10">
    <location>
        <begin position="435"/>
        <end position="470"/>
    </location>
</feature>
<reference evidence="12" key="1">
    <citation type="submission" date="2025-08" db="UniProtKB">
        <authorList>
            <consortium name="RefSeq"/>
        </authorList>
    </citation>
    <scope>IDENTIFICATION</scope>
    <source>
        <tissue evidence="12">Gonad</tissue>
    </source>
</reference>
<feature type="disulfide bond" evidence="7">
    <location>
        <begin position="439"/>
        <end position="449"/>
    </location>
</feature>
<evidence type="ECO:0000256" key="2">
    <source>
        <dbReference type="ARBA" id="ARBA00022525"/>
    </source>
</evidence>
<feature type="disulfide bond" evidence="7">
    <location>
        <begin position="365"/>
        <end position="375"/>
    </location>
</feature>
<evidence type="ECO:0000256" key="6">
    <source>
        <dbReference type="ARBA" id="ARBA00023180"/>
    </source>
</evidence>
<feature type="disulfide bond" evidence="7">
    <location>
        <begin position="349"/>
        <end position="358"/>
    </location>
</feature>
<evidence type="ECO:0000259" key="10">
    <source>
        <dbReference type="PROSITE" id="PS50026"/>
    </source>
</evidence>